<dbReference type="EMBL" id="JWZT01001831">
    <property type="protein sequence ID" value="KII71237.1"/>
    <property type="molecule type" value="Genomic_DNA"/>
</dbReference>
<dbReference type="AlphaFoldDB" id="A0A0C2NBB6"/>
<organism evidence="1 2">
    <name type="scientific">Thelohanellus kitauei</name>
    <name type="common">Myxosporean</name>
    <dbReference type="NCBI Taxonomy" id="669202"/>
    <lineage>
        <taxon>Eukaryota</taxon>
        <taxon>Metazoa</taxon>
        <taxon>Cnidaria</taxon>
        <taxon>Myxozoa</taxon>
        <taxon>Myxosporea</taxon>
        <taxon>Bivalvulida</taxon>
        <taxon>Platysporina</taxon>
        <taxon>Myxobolidae</taxon>
        <taxon>Thelohanellus</taxon>
    </lineage>
</organism>
<dbReference type="Proteomes" id="UP000031668">
    <property type="component" value="Unassembled WGS sequence"/>
</dbReference>
<sequence length="184" mass="21993">MISYLYYPGNSWNNANKMREIARILDISETIIRYIIQTKLTEEVTSRLKNLIRDDNLYALSDIQHHLEIYVHDATIWKWFKNLNFLLKITRSIPESRIDDPDKLESVIFKEFLNDIVRNLGTEEEYSLVRDNPVPNPCEEAFYKIKNEVRRRRYNELDNRPTPANGLFLSSNYTWRLDEFDTAL</sequence>
<keyword evidence="2" id="KW-1185">Reference proteome</keyword>
<comment type="caution">
    <text evidence="1">The sequence shown here is derived from an EMBL/GenBank/DDBJ whole genome shotgun (WGS) entry which is preliminary data.</text>
</comment>
<evidence type="ECO:0000313" key="2">
    <source>
        <dbReference type="Proteomes" id="UP000031668"/>
    </source>
</evidence>
<name>A0A0C2NBB6_THEKT</name>
<protein>
    <submittedName>
        <fullName evidence="1">Uncharacterized protein</fullName>
    </submittedName>
</protein>
<accession>A0A0C2NBB6</accession>
<gene>
    <name evidence="1" type="ORF">RF11_11755</name>
</gene>
<reference evidence="1 2" key="1">
    <citation type="journal article" date="2014" name="Genome Biol. Evol.">
        <title>The genome of the myxosporean Thelohanellus kitauei shows adaptations to nutrient acquisition within its fish host.</title>
        <authorList>
            <person name="Yang Y."/>
            <person name="Xiong J."/>
            <person name="Zhou Z."/>
            <person name="Huo F."/>
            <person name="Miao W."/>
            <person name="Ran C."/>
            <person name="Liu Y."/>
            <person name="Zhang J."/>
            <person name="Feng J."/>
            <person name="Wang M."/>
            <person name="Wang M."/>
            <person name="Wang L."/>
            <person name="Yao B."/>
        </authorList>
    </citation>
    <scope>NUCLEOTIDE SEQUENCE [LARGE SCALE GENOMIC DNA]</scope>
    <source>
        <strain evidence="1">Wuqing</strain>
    </source>
</reference>
<evidence type="ECO:0000313" key="1">
    <source>
        <dbReference type="EMBL" id="KII71237.1"/>
    </source>
</evidence>
<proteinExistence type="predicted"/>